<reference evidence="6 7" key="2">
    <citation type="submission" date="2020-03" db="EMBL/GenBank/DDBJ databases">
        <authorList>
            <person name="Ichikawa N."/>
            <person name="Kimura A."/>
            <person name="Kitahashi Y."/>
            <person name="Uohara A."/>
        </authorList>
    </citation>
    <scope>NUCLEOTIDE SEQUENCE [LARGE SCALE GENOMIC DNA]</scope>
    <source>
        <strain evidence="6 7">NBRC 105367</strain>
    </source>
</reference>
<dbReference type="Gene3D" id="1.10.10.60">
    <property type="entry name" value="Homeodomain-like"/>
    <property type="match status" value="1"/>
</dbReference>
<sequence>MADSRRTAMGRPREFDLDEALESAMQVFWARGYEGASLTDLTGAMGITKTSMYAAFGNKEQLFRKAVERYGEGPASYATSALAEPTARAVAEAFLRGSARTTTLPGSPSGCLTVQGALATSAGSRPAHDMLVCWRNDVGVRLEERFQRAVADGDLPPDADPRRLARYIMTVGFGIAVQAANGLDRDDLDDIADTAMRTWPL</sequence>
<feature type="domain" description="HTH tetR-type" evidence="5">
    <location>
        <begin position="14"/>
        <end position="74"/>
    </location>
</feature>
<dbReference type="Gene3D" id="1.10.357.10">
    <property type="entry name" value="Tetracycline Repressor, domain 2"/>
    <property type="match status" value="1"/>
</dbReference>
<dbReference type="SUPFAM" id="SSF46689">
    <property type="entry name" value="Homeodomain-like"/>
    <property type="match status" value="1"/>
</dbReference>
<keyword evidence="7" id="KW-1185">Reference proteome</keyword>
<dbReference type="InterPro" id="IPR011075">
    <property type="entry name" value="TetR_C"/>
</dbReference>
<dbReference type="PROSITE" id="PS01081">
    <property type="entry name" value="HTH_TETR_1"/>
    <property type="match status" value="1"/>
</dbReference>
<dbReference type="Proteomes" id="UP000503011">
    <property type="component" value="Chromosome"/>
</dbReference>
<reference evidence="6 7" key="1">
    <citation type="submission" date="2020-03" db="EMBL/GenBank/DDBJ databases">
        <title>Whole genome shotgun sequence of Phytohabitans suffuscus NBRC 105367.</title>
        <authorList>
            <person name="Komaki H."/>
            <person name="Tamura T."/>
        </authorList>
    </citation>
    <scope>NUCLEOTIDE SEQUENCE [LARGE SCALE GENOMIC DNA]</scope>
    <source>
        <strain evidence="6 7">NBRC 105367</strain>
    </source>
</reference>
<keyword evidence="2 4" id="KW-0238">DNA-binding</keyword>
<evidence type="ECO:0000313" key="7">
    <source>
        <dbReference type="Proteomes" id="UP000503011"/>
    </source>
</evidence>
<dbReference type="InterPro" id="IPR036271">
    <property type="entry name" value="Tet_transcr_reg_TetR-rel_C_sf"/>
</dbReference>
<dbReference type="PANTHER" id="PTHR47506:SF1">
    <property type="entry name" value="HTH-TYPE TRANSCRIPTIONAL REGULATOR YJDC"/>
    <property type="match status" value="1"/>
</dbReference>
<feature type="DNA-binding region" description="H-T-H motif" evidence="4">
    <location>
        <begin position="37"/>
        <end position="56"/>
    </location>
</feature>
<dbReference type="AlphaFoldDB" id="A0A6F8Y9R9"/>
<evidence type="ECO:0000256" key="2">
    <source>
        <dbReference type="ARBA" id="ARBA00023125"/>
    </source>
</evidence>
<dbReference type="GO" id="GO:0003677">
    <property type="term" value="F:DNA binding"/>
    <property type="evidence" value="ECO:0007669"/>
    <property type="project" value="UniProtKB-UniRule"/>
</dbReference>
<dbReference type="PANTHER" id="PTHR47506">
    <property type="entry name" value="TRANSCRIPTIONAL REGULATORY PROTEIN"/>
    <property type="match status" value="1"/>
</dbReference>
<dbReference type="KEGG" id="psuu:Psuf_001580"/>
<keyword evidence="3" id="KW-0804">Transcription</keyword>
<dbReference type="PROSITE" id="PS50977">
    <property type="entry name" value="HTH_TETR_2"/>
    <property type="match status" value="1"/>
</dbReference>
<evidence type="ECO:0000313" key="6">
    <source>
        <dbReference type="EMBL" id="BCB82845.1"/>
    </source>
</evidence>
<dbReference type="Pfam" id="PF00440">
    <property type="entry name" value="TetR_N"/>
    <property type="match status" value="1"/>
</dbReference>
<name>A0A6F8Y9R9_9ACTN</name>
<keyword evidence="1" id="KW-0805">Transcription regulation</keyword>
<evidence type="ECO:0000259" key="5">
    <source>
        <dbReference type="PROSITE" id="PS50977"/>
    </source>
</evidence>
<organism evidence="6 7">
    <name type="scientific">Phytohabitans suffuscus</name>
    <dbReference type="NCBI Taxonomy" id="624315"/>
    <lineage>
        <taxon>Bacteria</taxon>
        <taxon>Bacillati</taxon>
        <taxon>Actinomycetota</taxon>
        <taxon>Actinomycetes</taxon>
        <taxon>Micromonosporales</taxon>
        <taxon>Micromonosporaceae</taxon>
    </lineage>
</organism>
<evidence type="ECO:0000256" key="4">
    <source>
        <dbReference type="PROSITE-ProRule" id="PRU00335"/>
    </source>
</evidence>
<gene>
    <name evidence="6" type="ORF">Psuf_001580</name>
</gene>
<evidence type="ECO:0000256" key="3">
    <source>
        <dbReference type="ARBA" id="ARBA00023163"/>
    </source>
</evidence>
<dbReference type="RefSeq" id="WP_173152634.1">
    <property type="nucleotide sequence ID" value="NZ_AP022871.1"/>
</dbReference>
<proteinExistence type="predicted"/>
<evidence type="ECO:0000256" key="1">
    <source>
        <dbReference type="ARBA" id="ARBA00023015"/>
    </source>
</evidence>
<protein>
    <submittedName>
        <fullName evidence="6">TetR family transcriptional regulator</fullName>
    </submittedName>
</protein>
<dbReference type="InterPro" id="IPR001647">
    <property type="entry name" value="HTH_TetR"/>
</dbReference>
<dbReference type="PRINTS" id="PR00455">
    <property type="entry name" value="HTHTETR"/>
</dbReference>
<accession>A0A6F8Y9R9</accession>
<dbReference type="InterPro" id="IPR023772">
    <property type="entry name" value="DNA-bd_HTH_TetR-type_CS"/>
</dbReference>
<dbReference type="EMBL" id="AP022871">
    <property type="protein sequence ID" value="BCB82845.1"/>
    <property type="molecule type" value="Genomic_DNA"/>
</dbReference>
<dbReference type="SUPFAM" id="SSF48498">
    <property type="entry name" value="Tetracyclin repressor-like, C-terminal domain"/>
    <property type="match status" value="1"/>
</dbReference>
<dbReference type="Pfam" id="PF16925">
    <property type="entry name" value="TetR_C_13"/>
    <property type="match status" value="1"/>
</dbReference>
<dbReference type="InterPro" id="IPR009057">
    <property type="entry name" value="Homeodomain-like_sf"/>
</dbReference>